<name>A0AAE1XKA3_9LAMI</name>
<protein>
    <submittedName>
        <fullName evidence="14">Cytochrome</fullName>
    </submittedName>
</protein>
<comment type="similarity">
    <text evidence="3 11">Belongs to the cytochrome P450 family.</text>
</comment>
<dbReference type="InterPro" id="IPR002401">
    <property type="entry name" value="Cyt_P450_E_grp-I"/>
</dbReference>
<evidence type="ECO:0000256" key="8">
    <source>
        <dbReference type="ARBA" id="ARBA00023033"/>
    </source>
</evidence>
<comment type="caution">
    <text evidence="14">The sequence shown here is derived from an EMBL/GenBank/DDBJ whole genome shotgun (WGS) entry which is preliminary data.</text>
</comment>
<keyword evidence="5 10" id="KW-0479">Metal-binding</keyword>
<keyword evidence="13" id="KW-1133">Transmembrane helix</keyword>
<dbReference type="InterPro" id="IPR036396">
    <property type="entry name" value="Cyt_P450_sf"/>
</dbReference>
<dbReference type="PANTHER" id="PTHR47943">
    <property type="entry name" value="CYTOCHROME P450 93A3-LIKE"/>
    <property type="match status" value="1"/>
</dbReference>
<keyword evidence="6 11" id="KW-0560">Oxidoreductase</keyword>
<evidence type="ECO:0000256" key="5">
    <source>
        <dbReference type="ARBA" id="ARBA00022723"/>
    </source>
</evidence>
<dbReference type="Pfam" id="PF00067">
    <property type="entry name" value="p450"/>
    <property type="match status" value="2"/>
</dbReference>
<evidence type="ECO:0000256" key="4">
    <source>
        <dbReference type="ARBA" id="ARBA00022617"/>
    </source>
</evidence>
<keyword evidence="12" id="KW-0175">Coiled coil</keyword>
<gene>
    <name evidence="14" type="ORF">Salat_2948000</name>
</gene>
<evidence type="ECO:0000313" key="15">
    <source>
        <dbReference type="Proteomes" id="UP001293254"/>
    </source>
</evidence>
<evidence type="ECO:0000256" key="2">
    <source>
        <dbReference type="ARBA" id="ARBA00004167"/>
    </source>
</evidence>
<dbReference type="EMBL" id="JACGWO010000013">
    <property type="protein sequence ID" value="KAK4413008.1"/>
    <property type="molecule type" value="Genomic_DNA"/>
</dbReference>
<dbReference type="PRINTS" id="PR00463">
    <property type="entry name" value="EP450I"/>
</dbReference>
<dbReference type="GO" id="GO:0020037">
    <property type="term" value="F:heme binding"/>
    <property type="evidence" value="ECO:0007669"/>
    <property type="project" value="InterPro"/>
</dbReference>
<evidence type="ECO:0000256" key="11">
    <source>
        <dbReference type="RuleBase" id="RU000461"/>
    </source>
</evidence>
<evidence type="ECO:0000256" key="6">
    <source>
        <dbReference type="ARBA" id="ARBA00023002"/>
    </source>
</evidence>
<evidence type="ECO:0000256" key="3">
    <source>
        <dbReference type="ARBA" id="ARBA00010617"/>
    </source>
</evidence>
<evidence type="ECO:0000313" key="14">
    <source>
        <dbReference type="EMBL" id="KAK4413008.1"/>
    </source>
</evidence>
<keyword evidence="9 13" id="KW-0472">Membrane</keyword>
<feature type="transmembrane region" description="Helical" evidence="13">
    <location>
        <begin position="6"/>
        <end position="25"/>
    </location>
</feature>
<accession>A0AAE1XKA3</accession>
<reference evidence="14" key="2">
    <citation type="journal article" date="2024" name="Plant">
        <title>Genomic evolution and insights into agronomic trait innovations of Sesamum species.</title>
        <authorList>
            <person name="Miao H."/>
            <person name="Wang L."/>
            <person name="Qu L."/>
            <person name="Liu H."/>
            <person name="Sun Y."/>
            <person name="Le M."/>
            <person name="Wang Q."/>
            <person name="Wei S."/>
            <person name="Zheng Y."/>
            <person name="Lin W."/>
            <person name="Duan Y."/>
            <person name="Cao H."/>
            <person name="Xiong S."/>
            <person name="Wang X."/>
            <person name="Wei L."/>
            <person name="Li C."/>
            <person name="Ma Q."/>
            <person name="Ju M."/>
            <person name="Zhao R."/>
            <person name="Li G."/>
            <person name="Mu C."/>
            <person name="Tian Q."/>
            <person name="Mei H."/>
            <person name="Zhang T."/>
            <person name="Gao T."/>
            <person name="Zhang H."/>
        </authorList>
    </citation>
    <scope>NUCLEOTIDE SEQUENCE</scope>
    <source>
        <strain evidence="14">3651</strain>
    </source>
</reference>
<keyword evidence="8 11" id="KW-0503">Monooxygenase</keyword>
<evidence type="ECO:0000256" key="12">
    <source>
        <dbReference type="SAM" id="Coils"/>
    </source>
</evidence>
<keyword evidence="15" id="KW-1185">Reference proteome</keyword>
<dbReference type="InterPro" id="IPR017972">
    <property type="entry name" value="Cyt_P450_CS"/>
</dbReference>
<feature type="coiled-coil region" evidence="12">
    <location>
        <begin position="246"/>
        <end position="273"/>
    </location>
</feature>
<evidence type="ECO:0000256" key="7">
    <source>
        <dbReference type="ARBA" id="ARBA00023004"/>
    </source>
</evidence>
<dbReference type="GO" id="GO:0004497">
    <property type="term" value="F:monooxygenase activity"/>
    <property type="evidence" value="ECO:0007669"/>
    <property type="project" value="UniProtKB-KW"/>
</dbReference>
<dbReference type="Proteomes" id="UP001293254">
    <property type="component" value="Unassembled WGS sequence"/>
</dbReference>
<dbReference type="PANTHER" id="PTHR47943:SF8">
    <property type="entry name" value="CYTOCHROME P450"/>
    <property type="match status" value="1"/>
</dbReference>
<comment type="cofactor">
    <cofactor evidence="1 10">
        <name>heme</name>
        <dbReference type="ChEBI" id="CHEBI:30413"/>
    </cofactor>
</comment>
<dbReference type="GO" id="GO:0016705">
    <property type="term" value="F:oxidoreductase activity, acting on paired donors, with incorporation or reduction of molecular oxygen"/>
    <property type="evidence" value="ECO:0007669"/>
    <property type="project" value="InterPro"/>
</dbReference>
<dbReference type="Gene3D" id="1.10.630.10">
    <property type="entry name" value="Cytochrome P450"/>
    <property type="match status" value="2"/>
</dbReference>
<dbReference type="InterPro" id="IPR001128">
    <property type="entry name" value="Cyt_P450"/>
</dbReference>
<organism evidence="14 15">
    <name type="scientific">Sesamum alatum</name>
    <dbReference type="NCBI Taxonomy" id="300844"/>
    <lineage>
        <taxon>Eukaryota</taxon>
        <taxon>Viridiplantae</taxon>
        <taxon>Streptophyta</taxon>
        <taxon>Embryophyta</taxon>
        <taxon>Tracheophyta</taxon>
        <taxon>Spermatophyta</taxon>
        <taxon>Magnoliopsida</taxon>
        <taxon>eudicotyledons</taxon>
        <taxon>Gunneridae</taxon>
        <taxon>Pentapetalae</taxon>
        <taxon>asterids</taxon>
        <taxon>lamiids</taxon>
        <taxon>Lamiales</taxon>
        <taxon>Pedaliaceae</taxon>
        <taxon>Sesamum</taxon>
    </lineage>
</organism>
<evidence type="ECO:0000256" key="13">
    <source>
        <dbReference type="SAM" id="Phobius"/>
    </source>
</evidence>
<keyword evidence="13" id="KW-0812">Transmembrane</keyword>
<dbReference type="AlphaFoldDB" id="A0AAE1XKA3"/>
<sequence length="385" mass="43630">MAEVQEYIMFFLIWLISTILIRAFFRKRSSPHLPPSPLALPLIGHLHLLAPIPHQALAKLSSRYGPLIHLYLGSVPCIVASSPEICRELLKTHESSFSDRPQTAATDYLTYGSQDFSFAPYGPYWKFMKKLCMSQLLGGQTLDLLQPVRRHEIKHLIEFLSVKAKGGESVDIGSELIRMTSNMISRMVMSRRCSEDENEAGGVRKLVQETAELTGKFNLSDYIWFCKNLDLQGFGKRLKEVRDRFDEMLEKIIDEHQNERMKLKQRSEEGEVEKDLLDILLDIAEDGSSEIKLTRQNIKAFILLDVRGQHYHFLPFGSGRRGCPGTSLALLVVQTTLAAMIQCFEWKVEEGNGTVDMEEGAGITLPRAHPLICVPVARLNPFPLM</sequence>
<feature type="binding site" description="axial binding residue" evidence="10">
    <location>
        <position position="323"/>
    </location>
    <ligand>
        <name>heme</name>
        <dbReference type="ChEBI" id="CHEBI:30413"/>
    </ligand>
    <ligandPart>
        <name>Fe</name>
        <dbReference type="ChEBI" id="CHEBI:18248"/>
    </ligandPart>
</feature>
<proteinExistence type="inferred from homology"/>
<evidence type="ECO:0000256" key="9">
    <source>
        <dbReference type="ARBA" id="ARBA00023136"/>
    </source>
</evidence>
<dbReference type="SUPFAM" id="SSF48264">
    <property type="entry name" value="Cytochrome P450"/>
    <property type="match status" value="1"/>
</dbReference>
<keyword evidence="4 10" id="KW-0349">Heme</keyword>
<reference evidence="14" key="1">
    <citation type="submission" date="2020-06" db="EMBL/GenBank/DDBJ databases">
        <authorList>
            <person name="Li T."/>
            <person name="Hu X."/>
            <person name="Zhang T."/>
            <person name="Song X."/>
            <person name="Zhang H."/>
            <person name="Dai N."/>
            <person name="Sheng W."/>
            <person name="Hou X."/>
            <person name="Wei L."/>
        </authorList>
    </citation>
    <scope>NUCLEOTIDE SEQUENCE</scope>
    <source>
        <strain evidence="14">3651</strain>
        <tissue evidence="14">Leaf</tissue>
    </source>
</reference>
<comment type="subcellular location">
    <subcellularLocation>
        <location evidence="2">Membrane</location>
        <topology evidence="2">Single-pass membrane protein</topology>
    </subcellularLocation>
</comment>
<dbReference type="GO" id="GO:0016020">
    <property type="term" value="C:membrane"/>
    <property type="evidence" value="ECO:0007669"/>
    <property type="project" value="UniProtKB-SubCell"/>
</dbReference>
<evidence type="ECO:0000256" key="1">
    <source>
        <dbReference type="ARBA" id="ARBA00001971"/>
    </source>
</evidence>
<keyword evidence="7 10" id="KW-0408">Iron</keyword>
<dbReference type="GO" id="GO:0005506">
    <property type="term" value="F:iron ion binding"/>
    <property type="evidence" value="ECO:0007669"/>
    <property type="project" value="InterPro"/>
</dbReference>
<evidence type="ECO:0000256" key="10">
    <source>
        <dbReference type="PIRSR" id="PIRSR602401-1"/>
    </source>
</evidence>
<dbReference type="PROSITE" id="PS00086">
    <property type="entry name" value="CYTOCHROME_P450"/>
    <property type="match status" value="1"/>
</dbReference>